<accession>A0AC34Q7V7</accession>
<evidence type="ECO:0000313" key="1">
    <source>
        <dbReference type="Proteomes" id="UP000887576"/>
    </source>
</evidence>
<reference evidence="2" key="1">
    <citation type="submission" date="2022-11" db="UniProtKB">
        <authorList>
            <consortium name="WormBaseParasite"/>
        </authorList>
    </citation>
    <scope>IDENTIFICATION</scope>
</reference>
<name>A0AC34Q7V7_9BILA</name>
<organism evidence="1 2">
    <name type="scientific">Panagrolaimus sp. JU765</name>
    <dbReference type="NCBI Taxonomy" id="591449"/>
    <lineage>
        <taxon>Eukaryota</taxon>
        <taxon>Metazoa</taxon>
        <taxon>Ecdysozoa</taxon>
        <taxon>Nematoda</taxon>
        <taxon>Chromadorea</taxon>
        <taxon>Rhabditida</taxon>
        <taxon>Tylenchina</taxon>
        <taxon>Panagrolaimomorpha</taxon>
        <taxon>Panagrolaimoidea</taxon>
        <taxon>Panagrolaimidae</taxon>
        <taxon>Panagrolaimus</taxon>
    </lineage>
</organism>
<dbReference type="WBParaSite" id="JU765_v2.g13751.t5">
    <property type="protein sequence ID" value="JU765_v2.g13751.t5"/>
    <property type="gene ID" value="JU765_v2.g13751"/>
</dbReference>
<protein>
    <submittedName>
        <fullName evidence="2">Golgi apparatus protein 1</fullName>
    </submittedName>
</protein>
<proteinExistence type="predicted"/>
<evidence type="ECO:0000313" key="2">
    <source>
        <dbReference type="WBParaSite" id="JU765_v2.g13751.t5"/>
    </source>
</evidence>
<sequence>MFIFSLIFLLCFSLVFGQDVPVAAQAPVPAQNQPQAKSPGADINHLLGRPECSADIQKYCKKQIQMTPKEQLSDMTVLECLQDAGYSDAETLTPGCEQAVWEVKVALTADDRFHNAVVQFCANETRQFTQLRPCLDETKPGHSLSFLECLQDAGYSDTETLTLGCEQAVWEVKVALTADDRFHNAVVQFCANETRQFTQLRPCLDETKPGHALSCMLDHVLQLPKTGQCFQFLARIQSIAFTDFRLVGTFVEKCGEYVAKLGCGTLTRNSAHKGAKVPHSQGATLECFIDKLVNMPKEHEATLKSVSNECRHEVMRIAELQSDDWHLDRPLFFACRQDRERFCSEIPAGDGKVFQCLLEHRTDKFMEPSCSKILSERAGLMGQDAHLAHPLTNSCQNEMKEYQCNLQPGYQSSVNFHLSWLLLCLENSLHNYNAQQHDLSKGKQLLPGQKKLTSFNQQCQHEMINHRSFMVQEFKMSPELVMGCAQEIDKFCSPNGDIEKNGLTIHCLMEHAQMRDERFQISSQCMGTLQHLMKVADIGTNYQVDKVLYSSCKTLIEGKCKMDSGSEAGVLTCLMKYVDTDDMTNDCEQRLVEVQYFLARDWTLDTNLYESCHKEAVERCSAFDNWHLQNNPENKIDPGPSVLACLYRAAYDEKKPLTKECSMNIHRILRERAIRVNLLPEIEDNCRDALSEYCSNQVQPQEEMNCLQENFETKEFKKKYSNCYKELEKFTLMESKDTKLNRLLTRACRPVIDTYCSNLINEEIDHGDVMECLSRNKDKQEMTPKCKSYVNHFELISMRDYHFNYRFSKACDDDIKKHCSAFGQDKGAVIRCLSNIMFEHRILGETPDLAKDCKKQLRVAYLQQEQVDLDFDDKKHMVDADPTLMRKCENDIRKLDCKRKNTFEEIVECLREGFDTLEIVECLREGFDTLEPDCKAVLFDREKIQAMDNTFDDELMRLCQFDLKKFCSSTTEGDSAIKCLSNTKIIRVLQPTCQKIVRERLREQSRDDRLRPGFLKVCEQDAKQHCNEEYKKIHLKEYSEQQLGAVISACLRQQLARFDIRLQPQCKEELSNIILEAEFDVQTDPMLYKACKDTINRHCSNKIVKEGGRFDTVLECLKADFYTSQIQDQNCAKELARITQEALVDIHLDPSLFEACSVDVRRICNDVPPGQSRVISCLMDALEVPRVQMSDQCKTKLSERKKLWNVAHEKYKMEFPKTLSGIYNLVAEHPERDSILAWFGGLILIILIVGCCCGRCTKRTAYELKNK</sequence>
<dbReference type="Proteomes" id="UP000887576">
    <property type="component" value="Unplaced"/>
</dbReference>